<feature type="compositionally biased region" description="Polar residues" evidence="1">
    <location>
        <begin position="15"/>
        <end position="28"/>
    </location>
</feature>
<feature type="compositionally biased region" description="Polar residues" evidence="1">
    <location>
        <begin position="239"/>
        <end position="253"/>
    </location>
</feature>
<feature type="region of interest" description="Disordered" evidence="1">
    <location>
        <begin position="1"/>
        <end position="169"/>
    </location>
</feature>
<dbReference type="AlphaFoldDB" id="A0AAD5VAC0"/>
<feature type="compositionally biased region" description="Low complexity" evidence="1">
    <location>
        <begin position="189"/>
        <end position="209"/>
    </location>
</feature>
<feature type="compositionally biased region" description="Basic residues" evidence="1">
    <location>
        <begin position="66"/>
        <end position="79"/>
    </location>
</feature>
<proteinExistence type="predicted"/>
<feature type="compositionally biased region" description="Polar residues" evidence="1">
    <location>
        <begin position="91"/>
        <end position="105"/>
    </location>
</feature>
<reference evidence="2" key="1">
    <citation type="submission" date="2022-07" db="EMBL/GenBank/DDBJ databases">
        <title>Genome Sequence of Physisporinus lineatus.</title>
        <authorList>
            <person name="Buettner E."/>
        </authorList>
    </citation>
    <scope>NUCLEOTIDE SEQUENCE</scope>
    <source>
        <strain evidence="2">VT162</strain>
    </source>
</reference>
<feature type="compositionally biased region" description="Acidic residues" evidence="1">
    <location>
        <begin position="125"/>
        <end position="137"/>
    </location>
</feature>
<feature type="compositionally biased region" description="Basic and acidic residues" evidence="1">
    <location>
        <begin position="494"/>
        <end position="519"/>
    </location>
</feature>
<sequence>MAAVLPPRQGILLNPSPSCSPFQNNISLPGTPHLIPSCSSLSSTASSSNGASDADPYFLTTSNPKPRSRRPSSSHHHPRNPSPITRRPATSDGTKANAGSYTSNARRIRFAPMPDPRREVLVTEDGNEIPFPDEVDDNVITVREYSPRPSLDRPISSSTGGKTLNSSPSLLLASNQHGISLVRPHDTPAPDSTHSSSSNSDSTPTPSTTVIESTTSPSCGAPTSANGQSAPPVPGVASDRTSLDTTTPLSPKSSPHLASHTPELSKLPLESSKASRRKSGKWTSKLFGPLLGHKGGDEADMRRTESLRDFGSGRTGVPFDRTSTITSTLTTNSLPPTLSSPPLRPRKKGKSHSLFSSPTATSLHIFGSSKNSKKAEVSRSQSVGSKPGGVRRGQLRMLNGRVYGARRVDPFANIKDEEPEFIEWGFGGMGSVSNGGGSVWSKLQSNAGVSVGACDEPSWGGSTGSGTSSGGSGRGADDFDDGSGMAWVRRRKEKREQERKEREEQERKEREAAAEKENVDVEQSADEEASKVGDVADVKDVKEREEHITQAVTVPAPSHHHIHHHTHRPTNSFDRASTIRAASERRTSVDTARGAPSVIGSIKDGAVSLAVAHDKNISNDSGDADVEDLTTSPDASANPSEDDLSSASSSESESDEDEQLEREQAQLLAKGAGVEKISRHKLTPSQSYVHSPDGTKPAHTG</sequence>
<accession>A0AAD5VAC0</accession>
<feature type="compositionally biased region" description="Polar residues" evidence="1">
    <location>
        <begin position="210"/>
        <end position="229"/>
    </location>
</feature>
<feature type="compositionally biased region" description="Basic and acidic residues" evidence="1">
    <location>
        <begin position="528"/>
        <end position="538"/>
    </location>
</feature>
<feature type="compositionally biased region" description="Low complexity" evidence="1">
    <location>
        <begin position="322"/>
        <end position="337"/>
    </location>
</feature>
<feature type="region of interest" description="Disordered" evidence="1">
    <location>
        <begin position="454"/>
        <end position="538"/>
    </location>
</feature>
<feature type="region of interest" description="Disordered" evidence="1">
    <location>
        <begin position="615"/>
        <end position="701"/>
    </location>
</feature>
<feature type="compositionally biased region" description="Polar residues" evidence="1">
    <location>
        <begin position="353"/>
        <end position="362"/>
    </location>
</feature>
<feature type="region of interest" description="Disordered" evidence="1">
    <location>
        <begin position="551"/>
        <end position="592"/>
    </location>
</feature>
<organism evidence="2 3">
    <name type="scientific">Meripilus lineatus</name>
    <dbReference type="NCBI Taxonomy" id="2056292"/>
    <lineage>
        <taxon>Eukaryota</taxon>
        <taxon>Fungi</taxon>
        <taxon>Dikarya</taxon>
        <taxon>Basidiomycota</taxon>
        <taxon>Agaricomycotina</taxon>
        <taxon>Agaricomycetes</taxon>
        <taxon>Polyporales</taxon>
        <taxon>Meripilaceae</taxon>
        <taxon>Meripilus</taxon>
    </lineage>
</organism>
<feature type="compositionally biased region" description="Basic residues" evidence="1">
    <location>
        <begin position="558"/>
        <end position="568"/>
    </location>
</feature>
<feature type="region of interest" description="Disordered" evidence="1">
    <location>
        <begin position="181"/>
        <end position="395"/>
    </location>
</feature>
<name>A0AAD5VAC0_9APHY</name>
<keyword evidence="3" id="KW-1185">Reference proteome</keyword>
<gene>
    <name evidence="2" type="ORF">NLI96_g4208</name>
</gene>
<feature type="compositionally biased region" description="Low complexity" evidence="1">
    <location>
        <begin position="37"/>
        <end position="54"/>
    </location>
</feature>
<evidence type="ECO:0000313" key="2">
    <source>
        <dbReference type="EMBL" id="KAJ3486499.1"/>
    </source>
</evidence>
<feature type="compositionally biased region" description="Polar residues" evidence="1">
    <location>
        <begin position="629"/>
        <end position="639"/>
    </location>
</feature>
<comment type="caution">
    <text evidence="2">The sequence shown here is derived from an EMBL/GenBank/DDBJ whole genome shotgun (WGS) entry which is preliminary data.</text>
</comment>
<feature type="compositionally biased region" description="Basic and acidic residues" evidence="1">
    <location>
        <begin position="294"/>
        <end position="308"/>
    </location>
</feature>
<evidence type="ECO:0000256" key="1">
    <source>
        <dbReference type="SAM" id="MobiDB-lite"/>
    </source>
</evidence>
<dbReference type="EMBL" id="JANAWD010000119">
    <property type="protein sequence ID" value="KAJ3486499.1"/>
    <property type="molecule type" value="Genomic_DNA"/>
</dbReference>
<feature type="compositionally biased region" description="Gly residues" evidence="1">
    <location>
        <begin position="461"/>
        <end position="474"/>
    </location>
</feature>
<protein>
    <submittedName>
        <fullName evidence="2">Uncharacterized protein</fullName>
    </submittedName>
</protein>
<evidence type="ECO:0000313" key="3">
    <source>
        <dbReference type="Proteomes" id="UP001212997"/>
    </source>
</evidence>
<dbReference type="Proteomes" id="UP001212997">
    <property type="component" value="Unassembled WGS sequence"/>
</dbReference>